<evidence type="ECO:0000313" key="1">
    <source>
        <dbReference type="EMBL" id="TKR68433.1"/>
    </source>
</evidence>
<sequence>MCQRIINASFTMPPGFQLRATGGALQQERLHQEKAPAPPGGPIRRIVIRRQRQRLQAPARYIIRSPAESKTSFESRRQQRFDCHLPTNWTTRNLRTLQKRENCVFDKASNQQTLSTVLGTVCHSATSAAYVSRETSARRFNRIRPAVFVGAPDGHPNATDARLLG</sequence>
<dbReference type="Proteomes" id="UP000298663">
    <property type="component" value="Unassembled WGS sequence"/>
</dbReference>
<accession>A0A4U5MHF3</accession>
<protein>
    <submittedName>
        <fullName evidence="1">Uncharacterized protein</fullName>
    </submittedName>
</protein>
<evidence type="ECO:0000313" key="2">
    <source>
        <dbReference type="Proteomes" id="UP000298663"/>
    </source>
</evidence>
<keyword evidence="2" id="KW-1185">Reference proteome</keyword>
<proteinExistence type="predicted"/>
<reference evidence="1 2" key="1">
    <citation type="journal article" date="2015" name="Genome Biol.">
        <title>Comparative genomics of Steinernema reveals deeply conserved gene regulatory networks.</title>
        <authorList>
            <person name="Dillman A.R."/>
            <person name="Macchietto M."/>
            <person name="Porter C.F."/>
            <person name="Rogers A."/>
            <person name="Williams B."/>
            <person name="Antoshechkin I."/>
            <person name="Lee M.M."/>
            <person name="Goodwin Z."/>
            <person name="Lu X."/>
            <person name="Lewis E.E."/>
            <person name="Goodrich-Blair H."/>
            <person name="Stock S.P."/>
            <person name="Adams B.J."/>
            <person name="Sternberg P.W."/>
            <person name="Mortazavi A."/>
        </authorList>
    </citation>
    <scope>NUCLEOTIDE SEQUENCE [LARGE SCALE GENOMIC DNA]</scope>
    <source>
        <strain evidence="1 2">ALL</strain>
    </source>
</reference>
<reference evidence="1 2" key="2">
    <citation type="journal article" date="2019" name="G3 (Bethesda)">
        <title>Hybrid Assembly of the Genome of the Entomopathogenic Nematode Steinernema carpocapsae Identifies the X-Chromosome.</title>
        <authorList>
            <person name="Serra L."/>
            <person name="Macchietto M."/>
            <person name="Macias-Munoz A."/>
            <person name="McGill C.J."/>
            <person name="Rodriguez I.M."/>
            <person name="Rodriguez B."/>
            <person name="Murad R."/>
            <person name="Mortazavi A."/>
        </authorList>
    </citation>
    <scope>NUCLEOTIDE SEQUENCE [LARGE SCALE GENOMIC DNA]</scope>
    <source>
        <strain evidence="1 2">ALL</strain>
    </source>
</reference>
<comment type="caution">
    <text evidence="1">The sequence shown here is derived from an EMBL/GenBank/DDBJ whole genome shotgun (WGS) entry which is preliminary data.</text>
</comment>
<name>A0A4U5MHF3_STECR</name>
<organism evidence="1 2">
    <name type="scientific">Steinernema carpocapsae</name>
    <name type="common">Entomopathogenic nematode</name>
    <dbReference type="NCBI Taxonomy" id="34508"/>
    <lineage>
        <taxon>Eukaryota</taxon>
        <taxon>Metazoa</taxon>
        <taxon>Ecdysozoa</taxon>
        <taxon>Nematoda</taxon>
        <taxon>Chromadorea</taxon>
        <taxon>Rhabditida</taxon>
        <taxon>Tylenchina</taxon>
        <taxon>Panagrolaimomorpha</taxon>
        <taxon>Strongyloidoidea</taxon>
        <taxon>Steinernematidae</taxon>
        <taxon>Steinernema</taxon>
    </lineage>
</organism>
<dbReference type="EMBL" id="AZBU02000008">
    <property type="protein sequence ID" value="TKR68433.1"/>
    <property type="molecule type" value="Genomic_DNA"/>
</dbReference>
<dbReference type="AlphaFoldDB" id="A0A4U5MHF3"/>
<gene>
    <name evidence="1" type="ORF">L596_024422</name>
</gene>